<name>A0A5B8KHN5_9ENTR</name>
<keyword evidence="1" id="KW-0614">Plasmid</keyword>
<evidence type="ECO:0000313" key="1">
    <source>
        <dbReference type="EMBL" id="QDY98062.1"/>
    </source>
</evidence>
<dbReference type="EMBL" id="MK036891">
    <property type="protein sequence ID" value="QDY98062.1"/>
    <property type="molecule type" value="Genomic_DNA"/>
</dbReference>
<organism evidence="1">
    <name type="scientific">Leclercia adecarboxylata</name>
    <dbReference type="NCBI Taxonomy" id="83655"/>
    <lineage>
        <taxon>Bacteria</taxon>
        <taxon>Pseudomonadati</taxon>
        <taxon>Pseudomonadota</taxon>
        <taxon>Gammaproteobacteria</taxon>
        <taxon>Enterobacterales</taxon>
        <taxon>Enterobacteriaceae</taxon>
        <taxon>Leclercia</taxon>
    </lineage>
</organism>
<protein>
    <submittedName>
        <fullName evidence="1">Uncharacterized protein</fullName>
    </submittedName>
</protein>
<sequence length="82" mass="9128">MLPDHIGLQVDWIGHNFISLKSHAGASVLTAWAAGLRHNIRKQNQSIIPVFNALSVSMKFKSPVMVFFGSQRKKKEIIADKA</sequence>
<reference evidence="1" key="1">
    <citation type="submission" date="2018-10" db="EMBL/GenBank/DDBJ databases">
        <authorList>
            <person name="Zhou D."/>
            <person name="Yin Z."/>
            <person name="Feng J."/>
        </authorList>
    </citation>
    <scope>NUCLEOTIDE SEQUENCE</scope>
    <source>
        <strain evidence="1">16005813</strain>
        <plasmid evidence="1">p16005813A</plasmid>
    </source>
</reference>
<accession>A0A5B8KHN5</accession>
<proteinExistence type="predicted"/>
<geneLocation type="plasmid" evidence="1">
    <name>p16005813A</name>
</geneLocation>
<dbReference type="AlphaFoldDB" id="A0A5B8KHN5"/>